<dbReference type="PROSITE" id="PS51188">
    <property type="entry name" value="ZF_CR"/>
    <property type="match status" value="1"/>
</dbReference>
<keyword evidence="2" id="KW-0677">Repeat</keyword>
<dbReference type="AlphaFoldDB" id="A0AAD3TJD1"/>
<dbReference type="SUPFAM" id="SSF46565">
    <property type="entry name" value="Chaperone J-domain"/>
    <property type="match status" value="1"/>
</dbReference>
<keyword evidence="10" id="KW-1185">Reference proteome</keyword>
<name>A0AAD3TJD1_NEPGR</name>
<dbReference type="CDD" id="cd06257">
    <property type="entry name" value="DnaJ"/>
    <property type="match status" value="1"/>
</dbReference>
<dbReference type="GO" id="GO:0008270">
    <property type="term" value="F:zinc ion binding"/>
    <property type="evidence" value="ECO:0007669"/>
    <property type="project" value="UniProtKB-KW"/>
</dbReference>
<dbReference type="InterPro" id="IPR018253">
    <property type="entry name" value="DnaJ_domain_CS"/>
</dbReference>
<dbReference type="HAMAP" id="MF_01152">
    <property type="entry name" value="DnaJ"/>
    <property type="match status" value="1"/>
</dbReference>
<evidence type="ECO:0000313" key="9">
    <source>
        <dbReference type="EMBL" id="GMH30655.1"/>
    </source>
</evidence>
<dbReference type="PROSITE" id="PS50076">
    <property type="entry name" value="DNAJ_2"/>
    <property type="match status" value="1"/>
</dbReference>
<accession>A0AAD3TJD1</accession>
<evidence type="ECO:0000259" key="7">
    <source>
        <dbReference type="PROSITE" id="PS50076"/>
    </source>
</evidence>
<dbReference type="PRINTS" id="PR00625">
    <property type="entry name" value="JDOMAIN"/>
</dbReference>
<evidence type="ECO:0000256" key="4">
    <source>
        <dbReference type="ARBA" id="ARBA00022833"/>
    </source>
</evidence>
<dbReference type="CDD" id="cd10719">
    <property type="entry name" value="DnaJ_zf"/>
    <property type="match status" value="1"/>
</dbReference>
<dbReference type="InterPro" id="IPR002939">
    <property type="entry name" value="DnaJ_C"/>
</dbReference>
<keyword evidence="4 6" id="KW-0862">Zinc</keyword>
<dbReference type="GO" id="GO:0042026">
    <property type="term" value="P:protein refolding"/>
    <property type="evidence" value="ECO:0007669"/>
    <property type="project" value="TreeGrafter"/>
</dbReference>
<dbReference type="Gene3D" id="2.10.230.10">
    <property type="entry name" value="Heat shock protein DnaJ, cysteine-rich domain"/>
    <property type="match status" value="1"/>
</dbReference>
<dbReference type="InterPro" id="IPR001623">
    <property type="entry name" value="DnaJ_domain"/>
</dbReference>
<keyword evidence="1 6" id="KW-0479">Metal-binding</keyword>
<dbReference type="Pfam" id="PF01556">
    <property type="entry name" value="DnaJ_C"/>
    <property type="match status" value="1"/>
</dbReference>
<dbReference type="GO" id="GO:0031072">
    <property type="term" value="F:heat shock protein binding"/>
    <property type="evidence" value="ECO:0007669"/>
    <property type="project" value="InterPro"/>
</dbReference>
<feature type="domain" description="CR-type" evidence="8">
    <location>
        <begin position="223"/>
        <end position="301"/>
    </location>
</feature>
<dbReference type="NCBIfam" id="NF008035">
    <property type="entry name" value="PRK10767.1"/>
    <property type="match status" value="1"/>
</dbReference>
<dbReference type="GO" id="GO:0051082">
    <property type="term" value="F:unfolded protein binding"/>
    <property type="evidence" value="ECO:0007669"/>
    <property type="project" value="InterPro"/>
</dbReference>
<dbReference type="SMART" id="SM00271">
    <property type="entry name" value="DnaJ"/>
    <property type="match status" value="1"/>
</dbReference>
<dbReference type="SUPFAM" id="SSF49493">
    <property type="entry name" value="HSP40/DnaJ peptide-binding domain"/>
    <property type="match status" value="2"/>
</dbReference>
<sequence>MVPSNSARLVRWFARSSFPWNLYDAPPATVNELLTGGGYRSFATSICRSFTVIGNLNSKDVNTKNWLQFGVLEGKFRAIRSIHGTASLMKDYYDVLGVSKNATSSEIKKAFYALAKKHHPDMNKEDTDAEKKFQEINKAYEVLKDEQERAAYDQLGHDAYEQNKGLGGGADPRGGGFSPFEDIFRHGFEDVFKIFEPGFRPGKFGGQDVKVTLELSFMEAVQGCTKTVTFQTNLPCDACGGTGVPPGTKPETCRRCKGRGMTFMQNGPFSVQSTCMHCGGTGKTFMSHCKTCNGNRVVRGSKTIKLDVMPGVDNNETIKVTRSGGADPDGYDPGDLYVTIKVRDDPVFRREGSDIHVDAILSITQAILGGTIQVPTLTGDVVLKVSPGTQPGQKVALKRKGIKGRGSFSYGDQYVHFNVSIPMNLTPRQRELVEELAREEQGEYDRHAAAGHPGENDWRSASTFALCFLN</sequence>
<dbReference type="InterPro" id="IPR001305">
    <property type="entry name" value="HSP_DnaJ_Cys-rich_dom"/>
</dbReference>
<proteinExistence type="inferred from homology"/>
<organism evidence="9 10">
    <name type="scientific">Nepenthes gracilis</name>
    <name type="common">Slender pitcher plant</name>
    <dbReference type="NCBI Taxonomy" id="150966"/>
    <lineage>
        <taxon>Eukaryota</taxon>
        <taxon>Viridiplantae</taxon>
        <taxon>Streptophyta</taxon>
        <taxon>Embryophyta</taxon>
        <taxon>Tracheophyta</taxon>
        <taxon>Spermatophyta</taxon>
        <taxon>Magnoliopsida</taxon>
        <taxon>eudicotyledons</taxon>
        <taxon>Gunneridae</taxon>
        <taxon>Pentapetalae</taxon>
        <taxon>Caryophyllales</taxon>
        <taxon>Nepenthaceae</taxon>
        <taxon>Nepenthes</taxon>
    </lineage>
</organism>
<dbReference type="Pfam" id="PF00684">
    <property type="entry name" value="DnaJ_CXXCXGXG"/>
    <property type="match status" value="1"/>
</dbReference>
<keyword evidence="5" id="KW-0143">Chaperone</keyword>
<dbReference type="GO" id="GO:0005524">
    <property type="term" value="F:ATP binding"/>
    <property type="evidence" value="ECO:0007669"/>
    <property type="project" value="InterPro"/>
</dbReference>
<dbReference type="FunFam" id="2.60.260.20:FF:000005">
    <property type="entry name" value="Chaperone protein dnaJ 1, mitochondrial"/>
    <property type="match status" value="1"/>
</dbReference>
<dbReference type="Proteomes" id="UP001279734">
    <property type="component" value="Unassembled WGS sequence"/>
</dbReference>
<dbReference type="Pfam" id="PF00226">
    <property type="entry name" value="DnaJ"/>
    <property type="match status" value="1"/>
</dbReference>
<dbReference type="CDD" id="cd10747">
    <property type="entry name" value="DnaJ_C"/>
    <property type="match status" value="1"/>
</dbReference>
<dbReference type="InterPro" id="IPR008971">
    <property type="entry name" value="HSP40/DnaJ_pept-bd"/>
</dbReference>
<dbReference type="FunFam" id="2.10.230.10:FF:000002">
    <property type="entry name" value="Molecular chaperone DnaJ"/>
    <property type="match status" value="1"/>
</dbReference>
<evidence type="ECO:0000256" key="2">
    <source>
        <dbReference type="ARBA" id="ARBA00022737"/>
    </source>
</evidence>
<gene>
    <name evidence="9" type="ORF">Nepgr_032498</name>
</gene>
<dbReference type="Gene3D" id="2.60.260.20">
    <property type="entry name" value="Urease metallochaperone UreE, N-terminal domain"/>
    <property type="match status" value="2"/>
</dbReference>
<dbReference type="InterPro" id="IPR036410">
    <property type="entry name" value="HSP_DnaJ_Cys-rich_dom_sf"/>
</dbReference>
<dbReference type="GO" id="GO:0009408">
    <property type="term" value="P:response to heat"/>
    <property type="evidence" value="ECO:0007669"/>
    <property type="project" value="InterPro"/>
</dbReference>
<evidence type="ECO:0000256" key="3">
    <source>
        <dbReference type="ARBA" id="ARBA00022771"/>
    </source>
</evidence>
<evidence type="ECO:0000313" key="10">
    <source>
        <dbReference type="Proteomes" id="UP001279734"/>
    </source>
</evidence>
<evidence type="ECO:0000256" key="6">
    <source>
        <dbReference type="PROSITE-ProRule" id="PRU00546"/>
    </source>
</evidence>
<evidence type="ECO:0000259" key="8">
    <source>
        <dbReference type="PROSITE" id="PS51188"/>
    </source>
</evidence>
<evidence type="ECO:0000256" key="5">
    <source>
        <dbReference type="ARBA" id="ARBA00023186"/>
    </source>
</evidence>
<dbReference type="InterPro" id="IPR012724">
    <property type="entry name" value="DnaJ"/>
</dbReference>
<reference evidence="9" key="1">
    <citation type="submission" date="2023-05" db="EMBL/GenBank/DDBJ databases">
        <title>Nepenthes gracilis genome sequencing.</title>
        <authorList>
            <person name="Fukushima K."/>
        </authorList>
    </citation>
    <scope>NUCLEOTIDE SEQUENCE</scope>
    <source>
        <strain evidence="9">SING2019-196</strain>
    </source>
</reference>
<dbReference type="PANTHER" id="PTHR43096">
    <property type="entry name" value="DNAJ HOMOLOG 1, MITOCHONDRIAL-RELATED"/>
    <property type="match status" value="1"/>
</dbReference>
<feature type="zinc finger region" description="CR-type" evidence="6">
    <location>
        <begin position="223"/>
        <end position="301"/>
    </location>
</feature>
<protein>
    <submittedName>
        <fullName evidence="9">Uncharacterized protein</fullName>
    </submittedName>
</protein>
<comment type="caution">
    <text evidence="9">The sequence shown here is derived from an EMBL/GenBank/DDBJ whole genome shotgun (WGS) entry which is preliminary data.</text>
</comment>
<dbReference type="PANTHER" id="PTHR43096:SF52">
    <property type="entry name" value="DNAJ HOMOLOG 1, MITOCHONDRIAL-RELATED"/>
    <property type="match status" value="1"/>
</dbReference>
<dbReference type="Gene3D" id="1.10.287.110">
    <property type="entry name" value="DnaJ domain"/>
    <property type="match status" value="1"/>
</dbReference>
<dbReference type="InterPro" id="IPR036869">
    <property type="entry name" value="J_dom_sf"/>
</dbReference>
<feature type="domain" description="J" evidence="7">
    <location>
        <begin position="91"/>
        <end position="156"/>
    </location>
</feature>
<dbReference type="GO" id="GO:0005737">
    <property type="term" value="C:cytoplasm"/>
    <property type="evidence" value="ECO:0007669"/>
    <property type="project" value="TreeGrafter"/>
</dbReference>
<dbReference type="EMBL" id="BSYO01000038">
    <property type="protein sequence ID" value="GMH30655.1"/>
    <property type="molecule type" value="Genomic_DNA"/>
</dbReference>
<evidence type="ECO:0000256" key="1">
    <source>
        <dbReference type="ARBA" id="ARBA00022723"/>
    </source>
</evidence>
<keyword evidence="3 6" id="KW-0863">Zinc-finger</keyword>
<dbReference type="SUPFAM" id="SSF57938">
    <property type="entry name" value="DnaJ/Hsp40 cysteine-rich domain"/>
    <property type="match status" value="1"/>
</dbReference>
<dbReference type="PROSITE" id="PS00636">
    <property type="entry name" value="DNAJ_1"/>
    <property type="match status" value="1"/>
</dbReference>